<evidence type="ECO:0000256" key="1">
    <source>
        <dbReference type="SAM" id="Phobius"/>
    </source>
</evidence>
<evidence type="ECO:0000313" key="5">
    <source>
        <dbReference type="Proteomes" id="UP001195724"/>
    </source>
</evidence>
<keyword evidence="5" id="KW-1185">Reference proteome</keyword>
<organism evidence="3 4">
    <name type="scientific">Saccharothrix algeriensis</name>
    <dbReference type="NCBI Taxonomy" id="173560"/>
    <lineage>
        <taxon>Bacteria</taxon>
        <taxon>Bacillati</taxon>
        <taxon>Actinomycetota</taxon>
        <taxon>Actinomycetes</taxon>
        <taxon>Pseudonocardiales</taxon>
        <taxon>Pseudonocardiaceae</taxon>
        <taxon>Saccharothrix</taxon>
    </lineage>
</organism>
<keyword evidence="1" id="KW-1133">Transmembrane helix</keyword>
<dbReference type="AlphaFoldDB" id="A0A8T8HZ93"/>
<reference evidence="3" key="2">
    <citation type="submission" date="2021-04" db="EMBL/GenBank/DDBJ databases">
        <title>Saccharothrix algeriensis WGS.</title>
        <authorList>
            <person name="Stuskova K."/>
            <person name="Hakalova E."/>
            <person name="Tebbal A.B."/>
            <person name="Eichmeier A."/>
        </authorList>
    </citation>
    <scope>NUCLEOTIDE SEQUENCE</scope>
    <source>
        <strain evidence="3">NRRL B-24137</strain>
    </source>
</reference>
<keyword evidence="1" id="KW-0472">Membrane</keyword>
<evidence type="ECO:0000313" key="3">
    <source>
        <dbReference type="EMBL" id="QTR03963.1"/>
    </source>
</evidence>
<name>A0A8T8HZ93_9PSEU</name>
<protein>
    <submittedName>
        <fullName evidence="3">Uncharacterized protein</fullName>
    </submittedName>
</protein>
<reference evidence="2 5" key="1">
    <citation type="submission" date="2021-01" db="EMBL/GenBank/DDBJ databases">
        <title>Sequencing the genomes of 1000 actinobacteria strains.</title>
        <authorList>
            <person name="Klenk H.-P."/>
        </authorList>
    </citation>
    <scope>NUCLEOTIDE SEQUENCE [LARGE SCALE GENOMIC DNA]</scope>
    <source>
        <strain evidence="2 5">DSM 44581</strain>
    </source>
</reference>
<dbReference type="EMBL" id="JAFBCL010000001">
    <property type="protein sequence ID" value="MBM7809663.1"/>
    <property type="molecule type" value="Genomic_DNA"/>
</dbReference>
<dbReference type="RefSeq" id="WP_204840747.1">
    <property type="nucleotide sequence ID" value="NZ_JAFBCL010000001.1"/>
</dbReference>
<sequence>MSVVVLVLLAATVLAAAGLMVAMFVKDEPFYGAVGLGVLSGPGSVMALVHLAVA</sequence>
<proteinExistence type="predicted"/>
<feature type="transmembrane region" description="Helical" evidence="1">
    <location>
        <begin position="31"/>
        <end position="53"/>
    </location>
</feature>
<evidence type="ECO:0000313" key="2">
    <source>
        <dbReference type="EMBL" id="MBM7809663.1"/>
    </source>
</evidence>
<keyword evidence="1" id="KW-0812">Transmembrane</keyword>
<dbReference type="EMBL" id="CP072788">
    <property type="protein sequence ID" value="QTR03963.1"/>
    <property type="molecule type" value="Genomic_DNA"/>
</dbReference>
<evidence type="ECO:0000313" key="4">
    <source>
        <dbReference type="Proteomes" id="UP000671828"/>
    </source>
</evidence>
<accession>A0A8T8HZ93</accession>
<dbReference type="Proteomes" id="UP001195724">
    <property type="component" value="Unassembled WGS sequence"/>
</dbReference>
<dbReference type="Proteomes" id="UP000671828">
    <property type="component" value="Chromosome"/>
</dbReference>
<gene>
    <name evidence="3" type="ORF">J7S33_02790</name>
    <name evidence="2" type="ORF">JOE68_000528</name>
</gene>